<dbReference type="STRING" id="1279009.ADICEAN_01724"/>
<reference evidence="1 2" key="1">
    <citation type="journal article" date="2013" name="Genome Announc.">
        <title>Draft Genome Sequence of Cesiribacter andamanensis Strain AMV16T, Isolated from a Soil Sample from a Mud Volcano in the Andaman Islands, India.</title>
        <authorList>
            <person name="Shivaji S."/>
            <person name="Ara S."/>
            <person name="Begum Z."/>
            <person name="Srinivas T.N."/>
            <person name="Singh A."/>
            <person name="Kumar Pinnaka A."/>
        </authorList>
    </citation>
    <scope>NUCLEOTIDE SEQUENCE [LARGE SCALE GENOMIC DNA]</scope>
    <source>
        <strain evidence="1 2">AMV16</strain>
    </source>
</reference>
<dbReference type="Proteomes" id="UP000011910">
    <property type="component" value="Unassembled WGS sequence"/>
</dbReference>
<evidence type="ECO:0008006" key="3">
    <source>
        <dbReference type="Google" id="ProtNLM"/>
    </source>
</evidence>
<dbReference type="eggNOG" id="ENOG502Z7YB">
    <property type="taxonomic scope" value="Bacteria"/>
</dbReference>
<dbReference type="EMBL" id="AODQ01000034">
    <property type="protein sequence ID" value="EMR03123.1"/>
    <property type="molecule type" value="Genomic_DNA"/>
</dbReference>
<organism evidence="1 2">
    <name type="scientific">Cesiribacter andamanensis AMV16</name>
    <dbReference type="NCBI Taxonomy" id="1279009"/>
    <lineage>
        <taxon>Bacteria</taxon>
        <taxon>Pseudomonadati</taxon>
        <taxon>Bacteroidota</taxon>
        <taxon>Cytophagia</taxon>
        <taxon>Cytophagales</taxon>
        <taxon>Cesiribacteraceae</taxon>
        <taxon>Cesiribacter</taxon>
    </lineage>
</organism>
<dbReference type="PATRIC" id="fig|1279009.4.peg.1752"/>
<evidence type="ECO:0000313" key="1">
    <source>
        <dbReference type="EMBL" id="EMR03123.1"/>
    </source>
</evidence>
<dbReference type="AlphaFoldDB" id="M7N359"/>
<name>M7N359_9BACT</name>
<protein>
    <recommendedName>
        <fullName evidence="3">Membrane or secreted protein</fullName>
    </recommendedName>
</protein>
<gene>
    <name evidence="1" type="ORF">ADICEAN_01724</name>
</gene>
<accession>M7N359</accession>
<sequence length="230" mass="25436">MLLAVLQAGPQTGNTASLVGAWEATMPENTKALWIMDDDYFARTYYKADPAEFIGTEGGKWSRQADGTLLITWEFNTNDPGKVGTTERMPINPRGQYLETASASWKRLDDGTPGALRGAWLITGRQLDGTMNTMTPGARKTMKILSGTRFQWIAYNSETGEFGGTGGGAYTTEGDTYTEHIHFFSRDNSRVGASLSFPYELKEGKWHHRGKSSKGDPIYEIWSSRQSLGI</sequence>
<proteinExistence type="predicted"/>
<comment type="caution">
    <text evidence="1">The sequence shown here is derived from an EMBL/GenBank/DDBJ whole genome shotgun (WGS) entry which is preliminary data.</text>
</comment>
<dbReference type="Gene3D" id="2.40.128.490">
    <property type="entry name" value="Uncharacterised protein PF14869, DUF4488"/>
    <property type="match status" value="1"/>
</dbReference>
<keyword evidence="2" id="KW-1185">Reference proteome</keyword>
<evidence type="ECO:0000313" key="2">
    <source>
        <dbReference type="Proteomes" id="UP000011910"/>
    </source>
</evidence>